<sequence length="84" mass="9306">MNKNRNNFIMLLAGTILLLIVFVAYQLILDGKINLNLGDKATANLEKQSSSTGLKSIEKDVNATDLSDIDKELVDIEKELNTLK</sequence>
<reference evidence="1 2" key="1">
    <citation type="journal article" date="2016" name="Nat. Commun.">
        <title>Thousands of microbial genomes shed light on interconnected biogeochemical processes in an aquifer system.</title>
        <authorList>
            <person name="Anantharaman K."/>
            <person name="Brown C.T."/>
            <person name="Hug L.A."/>
            <person name="Sharon I."/>
            <person name="Castelle C.J."/>
            <person name="Probst A.J."/>
            <person name="Thomas B.C."/>
            <person name="Singh A."/>
            <person name="Wilkins M.J."/>
            <person name="Karaoz U."/>
            <person name="Brodie E.L."/>
            <person name="Williams K.H."/>
            <person name="Hubbard S.S."/>
            <person name="Banfield J.F."/>
        </authorList>
    </citation>
    <scope>NUCLEOTIDE SEQUENCE [LARGE SCALE GENOMIC DNA]</scope>
</reference>
<dbReference type="AlphaFoldDB" id="A0A1F7X1L4"/>
<gene>
    <name evidence="1" type="ORF">A2Z67_00720</name>
</gene>
<dbReference type="Proteomes" id="UP000176939">
    <property type="component" value="Unassembled WGS sequence"/>
</dbReference>
<proteinExistence type="predicted"/>
<protein>
    <submittedName>
        <fullName evidence="1">Uncharacterized protein</fullName>
    </submittedName>
</protein>
<evidence type="ECO:0000313" key="2">
    <source>
        <dbReference type="Proteomes" id="UP000176939"/>
    </source>
</evidence>
<dbReference type="EMBL" id="MGFQ01000032">
    <property type="protein sequence ID" value="OGM08972.1"/>
    <property type="molecule type" value="Genomic_DNA"/>
</dbReference>
<name>A0A1F7X1L4_9BACT</name>
<organism evidence="1 2">
    <name type="scientific">Candidatus Woesebacteria bacterium RBG_13_36_22</name>
    <dbReference type="NCBI Taxonomy" id="1802478"/>
    <lineage>
        <taxon>Bacteria</taxon>
        <taxon>Candidatus Woeseibacteriota</taxon>
    </lineage>
</organism>
<comment type="caution">
    <text evidence="1">The sequence shown here is derived from an EMBL/GenBank/DDBJ whole genome shotgun (WGS) entry which is preliminary data.</text>
</comment>
<evidence type="ECO:0000313" key="1">
    <source>
        <dbReference type="EMBL" id="OGM08972.1"/>
    </source>
</evidence>
<accession>A0A1F7X1L4</accession>